<comment type="caution">
    <text evidence="2">The sequence shown here is derived from an EMBL/GenBank/DDBJ whole genome shotgun (WGS) entry which is preliminary data.</text>
</comment>
<protein>
    <submittedName>
        <fullName evidence="2">Uncharacterized protein</fullName>
    </submittedName>
</protein>
<dbReference type="AlphaFoldDB" id="A0AAV4QZH7"/>
<dbReference type="EMBL" id="BPLR01006988">
    <property type="protein sequence ID" value="GIY13716.1"/>
    <property type="molecule type" value="Genomic_DNA"/>
</dbReference>
<reference evidence="2 3" key="1">
    <citation type="submission" date="2021-06" db="EMBL/GenBank/DDBJ databases">
        <title>Caerostris extrusa draft genome.</title>
        <authorList>
            <person name="Kono N."/>
            <person name="Arakawa K."/>
        </authorList>
    </citation>
    <scope>NUCLEOTIDE SEQUENCE [LARGE SCALE GENOMIC DNA]</scope>
</reference>
<evidence type="ECO:0000313" key="2">
    <source>
        <dbReference type="EMBL" id="GIY13716.1"/>
    </source>
</evidence>
<organism evidence="2 3">
    <name type="scientific">Caerostris extrusa</name>
    <name type="common">Bark spider</name>
    <name type="synonym">Caerostris bankana</name>
    <dbReference type="NCBI Taxonomy" id="172846"/>
    <lineage>
        <taxon>Eukaryota</taxon>
        <taxon>Metazoa</taxon>
        <taxon>Ecdysozoa</taxon>
        <taxon>Arthropoda</taxon>
        <taxon>Chelicerata</taxon>
        <taxon>Arachnida</taxon>
        <taxon>Araneae</taxon>
        <taxon>Araneomorphae</taxon>
        <taxon>Entelegynae</taxon>
        <taxon>Araneoidea</taxon>
        <taxon>Araneidae</taxon>
        <taxon>Caerostris</taxon>
    </lineage>
</organism>
<evidence type="ECO:0000256" key="1">
    <source>
        <dbReference type="SAM" id="MobiDB-lite"/>
    </source>
</evidence>
<dbReference type="Proteomes" id="UP001054945">
    <property type="component" value="Unassembled WGS sequence"/>
</dbReference>
<gene>
    <name evidence="2" type="ORF">CEXT_87791</name>
</gene>
<evidence type="ECO:0000313" key="3">
    <source>
        <dbReference type="Proteomes" id="UP001054945"/>
    </source>
</evidence>
<accession>A0AAV4QZH7</accession>
<sequence>MPMNFLSGKIVSAFINWASIALGKFRFKCYCVNPKLYELSFINKPGELSGFNKARDDTTPGDNGGPANRYPSQPASIHSPIYLPGPGSFSEAPRPVILLPHKYVMA</sequence>
<keyword evidence="3" id="KW-1185">Reference proteome</keyword>
<proteinExistence type="predicted"/>
<feature type="region of interest" description="Disordered" evidence="1">
    <location>
        <begin position="52"/>
        <end position="82"/>
    </location>
</feature>
<name>A0AAV4QZH7_CAEEX</name>